<dbReference type="GO" id="GO:0016651">
    <property type="term" value="F:oxidoreductase activity, acting on NAD(P)H"/>
    <property type="evidence" value="ECO:0007669"/>
    <property type="project" value="InterPro"/>
</dbReference>
<reference evidence="3 4" key="1">
    <citation type="submission" date="2014-07" db="EMBL/GenBank/DDBJ databases">
        <title>Genome Sequence of Rhodococcus opacus Strain R7, a Biodegrader of Mono- and Polycyclic Aromatic Hydrocarbons.</title>
        <authorList>
            <person name="Di Gennaro P."/>
            <person name="Zampolli J."/>
            <person name="Presti I."/>
            <person name="Cappelletti M."/>
            <person name="D'Ursi P."/>
            <person name="Orro A."/>
            <person name="Mezzelani A."/>
            <person name="Milanesi L."/>
        </authorList>
    </citation>
    <scope>NUCLEOTIDE SEQUENCE [LARGE SCALE GENOMIC DNA]</scope>
    <source>
        <strain evidence="3 4">R7</strain>
    </source>
</reference>
<proteinExistence type="predicted"/>
<evidence type="ECO:0000259" key="2">
    <source>
        <dbReference type="Pfam" id="PF03807"/>
    </source>
</evidence>
<dbReference type="RefSeq" id="WP_128640851.1">
    <property type="nucleotide sequence ID" value="NZ_CP008947.1"/>
</dbReference>
<dbReference type="NCBIfam" id="TIGR01915">
    <property type="entry name" value="npdG"/>
    <property type="match status" value="1"/>
</dbReference>
<evidence type="ECO:0000313" key="4">
    <source>
        <dbReference type="Proteomes" id="UP000028488"/>
    </source>
</evidence>
<name>A0A076ERX6_RHOOP</name>
<dbReference type="GO" id="GO:0005886">
    <property type="term" value="C:plasma membrane"/>
    <property type="evidence" value="ECO:0007669"/>
    <property type="project" value="TreeGrafter"/>
</dbReference>
<dbReference type="GO" id="GO:0070967">
    <property type="term" value="F:coenzyme F420 binding"/>
    <property type="evidence" value="ECO:0007669"/>
    <property type="project" value="InterPro"/>
</dbReference>
<dbReference type="AlphaFoldDB" id="A0A076ERX6"/>
<protein>
    <submittedName>
        <fullName evidence="3">Oxidoreductase</fullName>
    </submittedName>
</protein>
<dbReference type="GO" id="GO:0050661">
    <property type="term" value="F:NADP binding"/>
    <property type="evidence" value="ECO:0007669"/>
    <property type="project" value="InterPro"/>
</dbReference>
<dbReference type="InterPro" id="IPR028939">
    <property type="entry name" value="P5C_Rdtase_cat_N"/>
</dbReference>
<dbReference type="PANTHER" id="PTHR14239">
    <property type="entry name" value="DUDULIN-RELATED"/>
    <property type="match status" value="1"/>
</dbReference>
<dbReference type="GO" id="GO:0008823">
    <property type="term" value="F:cupric reductase (NADH) activity"/>
    <property type="evidence" value="ECO:0007669"/>
    <property type="project" value="TreeGrafter"/>
</dbReference>
<dbReference type="GO" id="GO:0052851">
    <property type="term" value="F:ferric-chelate reductase (NADPH) activity"/>
    <property type="evidence" value="ECO:0007669"/>
    <property type="project" value="TreeGrafter"/>
</dbReference>
<dbReference type="PANTHER" id="PTHR14239:SF0">
    <property type="entry name" value="F420-DEPENDENT NADP REDUCTASE"/>
    <property type="match status" value="1"/>
</dbReference>
<gene>
    <name evidence="3" type="ORF">EP51_26445</name>
</gene>
<dbReference type="Gene3D" id="3.40.50.720">
    <property type="entry name" value="NAD(P)-binding Rossmann-like Domain"/>
    <property type="match status" value="1"/>
</dbReference>
<dbReference type="GO" id="GO:0006740">
    <property type="term" value="P:NADPH regeneration"/>
    <property type="evidence" value="ECO:0007669"/>
    <property type="project" value="InterPro"/>
</dbReference>
<evidence type="ECO:0000256" key="1">
    <source>
        <dbReference type="ARBA" id="ARBA00023002"/>
    </source>
</evidence>
<dbReference type="InterPro" id="IPR051267">
    <property type="entry name" value="STEAP_metalloreductase"/>
</dbReference>
<dbReference type="InterPro" id="IPR010185">
    <property type="entry name" value="NpdG"/>
</dbReference>
<dbReference type="eggNOG" id="COG2085">
    <property type="taxonomic scope" value="Bacteria"/>
</dbReference>
<accession>A0A076ERX6</accession>
<sequence length="226" mass="23515">MISNKIAVVGGTGPQGKGLAYRFAAAGWPVVIGSRSAERAEQAAAEVRRHAGDGAVVTAADNATAAADCSIILLVVPYDGHRELVSELAPTFAGKLVVSCVNPLGFDKSGAYGLDVEEGSAAEQLHDLVPDATVVAAFHHLSAINLWEHEGLLPEDVLVCGDDRSAKDEVARLAVAITGRPGIDGGVLRVARQLEPLTAVLINVNRRYKTRSGLAVNGVVHDSRAA</sequence>
<feature type="domain" description="Pyrroline-5-carboxylate reductase catalytic N-terminal" evidence="2">
    <location>
        <begin position="5"/>
        <end position="103"/>
    </location>
</feature>
<dbReference type="Pfam" id="PF03807">
    <property type="entry name" value="F420_oxidored"/>
    <property type="match status" value="1"/>
</dbReference>
<dbReference type="Proteomes" id="UP000028488">
    <property type="component" value="Chromosome"/>
</dbReference>
<keyword evidence="1" id="KW-0560">Oxidoreductase</keyword>
<evidence type="ECO:0000313" key="3">
    <source>
        <dbReference type="EMBL" id="AII07982.1"/>
    </source>
</evidence>
<dbReference type="InterPro" id="IPR036291">
    <property type="entry name" value="NAD(P)-bd_dom_sf"/>
</dbReference>
<dbReference type="EMBL" id="CP008947">
    <property type="protein sequence ID" value="AII07982.1"/>
    <property type="molecule type" value="Genomic_DNA"/>
</dbReference>
<dbReference type="SUPFAM" id="SSF51735">
    <property type="entry name" value="NAD(P)-binding Rossmann-fold domains"/>
    <property type="match status" value="1"/>
</dbReference>
<dbReference type="GO" id="GO:0015677">
    <property type="term" value="P:copper ion import"/>
    <property type="evidence" value="ECO:0007669"/>
    <property type="project" value="TreeGrafter"/>
</dbReference>
<organism evidence="3 4">
    <name type="scientific">Rhodococcus opacus</name>
    <name type="common">Nocardia opaca</name>
    <dbReference type="NCBI Taxonomy" id="37919"/>
    <lineage>
        <taxon>Bacteria</taxon>
        <taxon>Bacillati</taxon>
        <taxon>Actinomycetota</taxon>
        <taxon>Actinomycetes</taxon>
        <taxon>Mycobacteriales</taxon>
        <taxon>Nocardiaceae</taxon>
        <taxon>Rhodococcus</taxon>
    </lineage>
</organism>